<dbReference type="PANTHER" id="PTHR40036">
    <property type="entry name" value="MACROCIN O-METHYLTRANSFERASE"/>
    <property type="match status" value="1"/>
</dbReference>
<evidence type="ECO:0000313" key="1">
    <source>
        <dbReference type="EMBL" id="ACD24694.1"/>
    </source>
</evidence>
<reference evidence="1" key="1">
    <citation type="submission" date="2009-06" db="EMBL/GenBank/DDBJ databases">
        <authorList>
            <consortium name="US DOE Joint Genome Institute (JGI-PGF)"/>
            <person name="Lucas S."/>
            <person name="Copeland A."/>
            <person name="Lapidus A."/>
            <person name="Glavina del Rio T."/>
            <person name="Dalin E."/>
            <person name="Tice H."/>
            <person name="Bruce D."/>
            <person name="Goodwin L."/>
            <person name="Pitluck S."/>
            <person name="Kyrpides N."/>
            <person name="Mavromatis K."/>
            <person name="Ivanova N."/>
            <person name="Saunders E."/>
            <person name="Brettin T."/>
            <person name="Detter J.C."/>
            <person name="Han C."/>
            <person name="Larimer F."/>
            <person name="Land M."/>
            <person name="Hauser L."/>
            <person name="Markowitz V."/>
            <person name="Cheng J.-F."/>
            <person name="Hugenholtz P."/>
            <person name="Woyke T."/>
            <person name="Wu D."/>
            <person name="Gronow S."/>
            <person name="Klenk H.-P."/>
            <person name="Eisen J.A."/>
        </authorList>
    </citation>
    <scope>NUCLEOTIDE SEQUENCE</scope>
    <source>
        <strain evidence="1">Eklund 17B</strain>
    </source>
</reference>
<dbReference type="KEGG" id="cbk:CLL_A0826"/>
<proteinExistence type="predicted"/>
<protein>
    <submittedName>
        <fullName evidence="1">O-methyltransferase</fullName>
    </submittedName>
</protein>
<dbReference type="HOGENOM" id="CLU_067071_0_0_9"/>
<accession>B2TLT2</accession>
<dbReference type="PANTHER" id="PTHR40036:SF1">
    <property type="entry name" value="MACROCIN O-METHYLTRANSFERASE"/>
    <property type="match status" value="1"/>
</dbReference>
<name>B2TLT2_CLOBB</name>
<dbReference type="Pfam" id="PF05711">
    <property type="entry name" value="TylF"/>
    <property type="match status" value="1"/>
</dbReference>
<dbReference type="AlphaFoldDB" id="B2TLT2"/>
<accession>U4PDD7</accession>
<dbReference type="EMBL" id="CP001056">
    <property type="protein sequence ID" value="ACD24694.1"/>
    <property type="molecule type" value="Genomic_DNA"/>
</dbReference>
<dbReference type="InterPro" id="IPR029063">
    <property type="entry name" value="SAM-dependent_MTases_sf"/>
</dbReference>
<sequence length="280" mass="32295">MKKMFIFGTGTGYLKMKYLLPEDSYELIGFIDNDNNKQGTIFEGKKVFSPSEAIKKKFDQILIASTFFDEIENQLLELGIEKGKIVKYYSAQDTLFDARLISLKLVHNEIKEKELKGNVAELGVFRGDFSKEINRIFSDRTLYLFDTFEGFDEKDVKLEIDNGYSNACKGRFSDTSEMIVLNKMLYKDKCIIKKGYFPDSLNGLEDKFVFVSIDVDLYKPTYAGLQYFYNRLVKGGYIFIHDYNNLSYSGVKEAIRMFCKKNDAVYFPLSDCHGSVVITK</sequence>
<gene>
    <name evidence="1" type="ordered locus">CLL_A0826</name>
</gene>
<reference evidence="1" key="2">
    <citation type="submission" date="2009-08" db="EMBL/GenBank/DDBJ databases">
        <authorList>
            <person name="Shrivastava S."/>
            <person name="Brinkac L.M."/>
            <person name="Dodson R.J."/>
            <person name="Harkins D.M."/>
            <person name="Durkin A.S."/>
            <person name="Sutton G."/>
        </authorList>
    </citation>
    <scope>NUCLEOTIDE SEQUENCE</scope>
    <source>
        <strain evidence="1">Eklund 17B</strain>
    </source>
</reference>
<organism evidence="1">
    <name type="scientific">Clostridium botulinum (strain Eklund 17B / Type B)</name>
    <dbReference type="NCBI Taxonomy" id="935198"/>
    <lineage>
        <taxon>Bacteria</taxon>
        <taxon>Bacillati</taxon>
        <taxon>Bacillota</taxon>
        <taxon>Clostridia</taxon>
        <taxon>Eubacteriales</taxon>
        <taxon>Clostridiaceae</taxon>
        <taxon>Clostridium</taxon>
    </lineage>
</organism>
<dbReference type="PATRIC" id="fig|935198.13.peg.775"/>
<dbReference type="SUPFAM" id="SSF53335">
    <property type="entry name" value="S-adenosyl-L-methionine-dependent methyltransferases"/>
    <property type="match status" value="2"/>
</dbReference>
<dbReference type="Gene3D" id="3.40.50.150">
    <property type="entry name" value="Vaccinia Virus protein VP39"/>
    <property type="match status" value="1"/>
</dbReference>
<dbReference type="InterPro" id="IPR008884">
    <property type="entry name" value="TylF_MeTrfase"/>
</dbReference>